<evidence type="ECO:0000313" key="3">
    <source>
        <dbReference type="Proteomes" id="UP000053328"/>
    </source>
</evidence>
<dbReference type="Pfam" id="PF11915">
    <property type="entry name" value="DUF3433"/>
    <property type="match status" value="2"/>
</dbReference>
<feature type="transmembrane region" description="Helical" evidence="1">
    <location>
        <begin position="150"/>
        <end position="173"/>
    </location>
</feature>
<reference evidence="2 3" key="1">
    <citation type="submission" date="2015-01" db="EMBL/GenBank/DDBJ databases">
        <title>The Genome Sequence of Exophiala spinifera CBS89968.</title>
        <authorList>
            <consortium name="The Broad Institute Genomics Platform"/>
            <person name="Cuomo C."/>
            <person name="de Hoog S."/>
            <person name="Gorbushina A."/>
            <person name="Stielow B."/>
            <person name="Teixiera M."/>
            <person name="Abouelleil A."/>
            <person name="Chapman S.B."/>
            <person name="Priest M."/>
            <person name="Young S.K."/>
            <person name="Wortman J."/>
            <person name="Nusbaum C."/>
            <person name="Birren B."/>
        </authorList>
    </citation>
    <scope>NUCLEOTIDE SEQUENCE [LARGE SCALE GENOMIC DNA]</scope>
    <source>
        <strain evidence="2 3">CBS 89968</strain>
    </source>
</reference>
<dbReference type="Proteomes" id="UP000053328">
    <property type="component" value="Unassembled WGS sequence"/>
</dbReference>
<name>A0A0D2A6E8_9EURO</name>
<keyword evidence="1" id="KW-1133">Transmembrane helix</keyword>
<proteinExistence type="predicted"/>
<feature type="transmembrane region" description="Helical" evidence="1">
    <location>
        <begin position="86"/>
        <end position="104"/>
    </location>
</feature>
<evidence type="ECO:0000313" key="2">
    <source>
        <dbReference type="EMBL" id="KIW20362.1"/>
    </source>
</evidence>
<feature type="transmembrane region" description="Helical" evidence="1">
    <location>
        <begin position="505"/>
        <end position="524"/>
    </location>
</feature>
<dbReference type="HOGENOM" id="CLU_003000_0_0_1"/>
<gene>
    <name evidence="2" type="ORF">PV08_00937</name>
</gene>
<feature type="transmembrane region" description="Helical" evidence="1">
    <location>
        <begin position="1071"/>
        <end position="1090"/>
    </location>
</feature>
<keyword evidence="1" id="KW-0472">Membrane</keyword>
<dbReference type="PANTHER" id="PTHR37544:SF1">
    <property type="entry name" value="PHOSPHORIBOSYLAMINOIMIDAZOLE-SUCCINOCARBOXAMIDE SYNTHASE"/>
    <property type="match status" value="1"/>
</dbReference>
<feature type="transmembrane region" description="Helical" evidence="1">
    <location>
        <begin position="46"/>
        <end position="66"/>
    </location>
</feature>
<sequence length="1212" mass="133003">MYSLKGQAPLAPEAYAPILSTDVLDATSRASARLNTQWNPLFLRRWVLVVFALFFAAAIAAVQILYSVSRQNNGVATSDNNKHYLWTYGPTAVFVLVTVLWRQVDYAAKSIQPWAEMARKPQPAQNSLLLDYITPFQVVALWKSLRRRHFTVSCTIAVFFLLKVVTVISTGIFSLQSVQRNDVATTMRLNNTFDGSSFNQAASVDSRAAYIVYADQQYNVSLPVGTTNSFASQSFSPSTRFINGSLTYTASVDVFSASLEDCQSGTLAYNISFDEAYSNAPVAAYYNTTVSLPGCEITNAHLDAPDWYYMPNSTAHYFGYRGSLQNVSCSNLPEDDSTRNRYMVWATYSEGFSQNNFTMLNSSNVICLPSYSIQKAMVTLDTLGNVQAINLTGDRHLLSGVTANDVAQGVMITSQQANYVASLTSYSTALDTFVALMRDATPDFDPEQLLDPSYLDRTGSAVFGSIAAQLANIYLLTPSSTSGEVQGTVSESVNRLFASNNPIRAMQGVLAAVLLLTLIVLFIVPRGVVPRSVDSIAAVAAILSRSPALERRLRGTGHMSLAELEAILEPYKFMTSLRDQGGSRIFEIQLLSSDGSGEHTVPNQDSPVGTVRWTRPFVLRRLAVAFTIFASVAVIVTLEVLLSESHKNQGLGTVHSEDTATRYSWLYIPVLVFLFLGTLFNVMDFEIEFSESYHSLTKGDCDASSTMFWNPLRHVSLYSTWNGLKHSKFALTAASTSAILAPFLTIVVAGLFSTKAIEYGTHVNTTALDWFNTTPYTDPATNIPALVIEGNMSYPQWTYNELAFPQLQLDNREATTDSFENPGSIYATVPALRAAVSCSVIPDSRISQNELEGGYLISNISTPEGCGNSGYENTPNIYLTNNIQVPVNSSGYFGQTVTLSFNAASCPTIALYYGHVTDDNEMDHFAAFLCSQAVDRVQANVTLDLPRLSISTEPVVAPDSAVHFSSWYAQSLALQVLNISSTSDMLDQVFTAMVYGRDGVPPAELLDNDKLVEAYTHFYRQYTAQLANIYLRAEFSTLSGNATETVDDPLSAVYVNPNHYRLMQSSISTQILVGVVSALLVCAVMIIFTVDMRNVLPKPMGSVASVASLLAGSRIVDPQSGLVPEGSEFWSDGQWERSGIWQGEMFRMGWWDKFQQPCETWHGELDDNPNKYMAVATGGKDDYALSAFNGGEGAESHDRRSFRIDARPRVVS</sequence>
<protein>
    <submittedName>
        <fullName evidence="2">Uncharacterized protein</fullName>
    </submittedName>
</protein>
<dbReference type="EMBL" id="KN847492">
    <property type="protein sequence ID" value="KIW20362.1"/>
    <property type="molecule type" value="Genomic_DNA"/>
</dbReference>
<accession>A0A0D2A6E8</accession>
<feature type="transmembrane region" description="Helical" evidence="1">
    <location>
        <begin position="622"/>
        <end position="643"/>
    </location>
</feature>
<evidence type="ECO:0000256" key="1">
    <source>
        <dbReference type="SAM" id="Phobius"/>
    </source>
</evidence>
<dbReference type="GeneID" id="27328020"/>
<feature type="transmembrane region" description="Helical" evidence="1">
    <location>
        <begin position="663"/>
        <end position="683"/>
    </location>
</feature>
<organism evidence="2 3">
    <name type="scientific">Exophiala spinifera</name>
    <dbReference type="NCBI Taxonomy" id="91928"/>
    <lineage>
        <taxon>Eukaryota</taxon>
        <taxon>Fungi</taxon>
        <taxon>Dikarya</taxon>
        <taxon>Ascomycota</taxon>
        <taxon>Pezizomycotina</taxon>
        <taxon>Eurotiomycetes</taxon>
        <taxon>Chaetothyriomycetidae</taxon>
        <taxon>Chaetothyriales</taxon>
        <taxon>Herpotrichiellaceae</taxon>
        <taxon>Exophiala</taxon>
    </lineage>
</organism>
<keyword evidence="1" id="KW-0812">Transmembrane</keyword>
<keyword evidence="3" id="KW-1185">Reference proteome</keyword>
<feature type="transmembrane region" description="Helical" evidence="1">
    <location>
        <begin position="729"/>
        <end position="752"/>
    </location>
</feature>
<dbReference type="PANTHER" id="PTHR37544">
    <property type="entry name" value="SPRAY-RELATED"/>
    <property type="match status" value="1"/>
</dbReference>
<dbReference type="AlphaFoldDB" id="A0A0D2A6E8"/>
<dbReference type="VEuPathDB" id="FungiDB:PV08_00937"/>
<dbReference type="InterPro" id="IPR021840">
    <property type="entry name" value="DUF3433"/>
</dbReference>
<dbReference type="OrthoDB" id="5332281at2759"/>
<dbReference type="STRING" id="91928.A0A0D2A6E8"/>
<dbReference type="RefSeq" id="XP_016240578.1">
    <property type="nucleotide sequence ID" value="XM_016375302.1"/>
</dbReference>